<dbReference type="PROSITE" id="PS01267">
    <property type="entry name" value="UPF0023"/>
    <property type="match status" value="1"/>
</dbReference>
<dbReference type="EMBL" id="CAIIXF020000012">
    <property type="protein sequence ID" value="CAH1800542.1"/>
    <property type="molecule type" value="Genomic_DNA"/>
</dbReference>
<dbReference type="NCBIfam" id="TIGR00291">
    <property type="entry name" value="RNA_SBDS"/>
    <property type="match status" value="1"/>
</dbReference>
<keyword evidence="6" id="KW-0690">Ribosome biogenesis</keyword>
<dbReference type="Proteomes" id="UP000749559">
    <property type="component" value="Unassembled WGS sequence"/>
</dbReference>
<evidence type="ECO:0000313" key="13">
    <source>
        <dbReference type="EMBL" id="CAH1800542.1"/>
    </source>
</evidence>
<dbReference type="SUPFAM" id="SSF109728">
    <property type="entry name" value="Hypothetical protein AF0491, middle domain"/>
    <property type="match status" value="1"/>
</dbReference>
<evidence type="ECO:0000256" key="3">
    <source>
        <dbReference type="ARBA" id="ARBA00007433"/>
    </source>
</evidence>
<comment type="function">
    <text evidence="8">Required for the assembly of mature ribosomes and ribosome biogenesis. Together with EFL1, triggers the GTP-dependent release of EIF6 from 60S pre-ribosomes in the cytoplasm, thereby activating ribosomes for translation competence by allowing 80S ribosome assembly and facilitating EIF6 recycling to the nucleus, where it is required for 60S rRNA processing and nuclear export. Required for normal levels of protein synthesis. May play a role in cellular stress resistance. May play a role in cellular response to DNA damage. May play a role in cell proliferation.</text>
</comment>
<dbReference type="GO" id="GO:0005634">
    <property type="term" value="C:nucleus"/>
    <property type="evidence" value="ECO:0007669"/>
    <property type="project" value="UniProtKB-SubCell"/>
</dbReference>
<evidence type="ECO:0000256" key="7">
    <source>
        <dbReference type="ARBA" id="ARBA00023242"/>
    </source>
</evidence>
<evidence type="ECO:0000256" key="6">
    <source>
        <dbReference type="ARBA" id="ARBA00022517"/>
    </source>
</evidence>
<evidence type="ECO:0000256" key="4">
    <source>
        <dbReference type="ARBA" id="ARBA00014814"/>
    </source>
</evidence>
<proteinExistence type="inferred from homology"/>
<comment type="similarity">
    <text evidence="3">Belongs to the SDO1/SBDS family.</text>
</comment>
<dbReference type="Gene3D" id="3.30.70.240">
    <property type="match status" value="1"/>
</dbReference>
<comment type="caution">
    <text evidence="13">The sequence shown here is derived from an EMBL/GenBank/DDBJ whole genome shotgun (WGS) entry which is preliminary data.</text>
</comment>
<dbReference type="InterPro" id="IPR018023">
    <property type="entry name" value="Ribosome_mat_SBDS_CS"/>
</dbReference>
<evidence type="ECO:0000256" key="8">
    <source>
        <dbReference type="ARBA" id="ARBA00025433"/>
    </source>
</evidence>
<dbReference type="InterPro" id="IPR039100">
    <property type="entry name" value="Sdo1/SBDS-like"/>
</dbReference>
<dbReference type="GO" id="GO:0005737">
    <property type="term" value="C:cytoplasm"/>
    <property type="evidence" value="ECO:0007669"/>
    <property type="project" value="UniProtKB-SubCell"/>
</dbReference>
<accession>A0A8J1YAU5</accession>
<dbReference type="PANTHER" id="PTHR10927:SF1">
    <property type="entry name" value="RIBOSOME MATURATION PROTEIN SBDS"/>
    <property type="match status" value="1"/>
</dbReference>
<comment type="subunit">
    <text evidence="9">Associates with the 60S ribosomal subunit.</text>
</comment>
<evidence type="ECO:0000313" key="14">
    <source>
        <dbReference type="Proteomes" id="UP000749559"/>
    </source>
</evidence>
<dbReference type="AlphaFoldDB" id="A0A8J1YAU5"/>
<name>A0A8J1YAU5_OWEFU</name>
<dbReference type="SUPFAM" id="SSF89895">
    <property type="entry name" value="FYSH domain"/>
    <property type="match status" value="1"/>
</dbReference>
<protein>
    <recommendedName>
        <fullName evidence="4">Ribosome maturation protein SBDS</fullName>
    </recommendedName>
</protein>
<comment type="subcellular location">
    <subcellularLocation>
        <location evidence="2">Cytoplasm</location>
    </subcellularLocation>
    <subcellularLocation>
        <location evidence="1">Nucleus</location>
    </subcellularLocation>
</comment>
<dbReference type="FunFam" id="1.10.10.900:FF:000001">
    <property type="entry name" value="SBDS, ribosome maturation factor"/>
    <property type="match status" value="1"/>
</dbReference>
<dbReference type="GO" id="GO:0042256">
    <property type="term" value="P:cytosolic ribosome assembly"/>
    <property type="evidence" value="ECO:0007669"/>
    <property type="project" value="InterPro"/>
</dbReference>
<reference evidence="13" key="1">
    <citation type="submission" date="2022-03" db="EMBL/GenBank/DDBJ databases">
        <authorList>
            <person name="Martin C."/>
        </authorList>
    </citation>
    <scope>NUCLEOTIDE SEQUENCE</scope>
</reference>
<keyword evidence="5" id="KW-0963">Cytoplasm</keyword>
<dbReference type="InterPro" id="IPR018978">
    <property type="entry name" value="SDO1/SBDS_central"/>
</dbReference>
<evidence type="ECO:0000256" key="1">
    <source>
        <dbReference type="ARBA" id="ARBA00004123"/>
    </source>
</evidence>
<keyword evidence="7" id="KW-0539">Nucleus</keyword>
<dbReference type="FunFam" id="3.30.1250.10:FF:000001">
    <property type="entry name" value="SBDS, ribosome maturation factor"/>
    <property type="match status" value="1"/>
</dbReference>
<dbReference type="Gene3D" id="1.10.10.900">
    <property type="entry name" value="SBDS protein C-terminal domain, subdomain 1"/>
    <property type="match status" value="1"/>
</dbReference>
<sequence>MSIFTPTNQKRLTNVAIVRIKKGGKRFEIACYPNKVNSWRSKVEKDIDEVLQTHSVFINVSKGQVAKSEDLKKVFGTDNQAEICLQILAKGELQVSGKERHLQQDAMFRDIATIVADKCVNPETNRPYTVTMIEKAMKDVHFSVKPTRSSKQQALDVIKQLTETDTINIQRAQMRLRVVVQAKDSKKIKEKIRKIAAKVEREEFDDELEMVILIDPGVYREVDDIVRQDTKGHGHLEILSLKDMEEGEEKLK</sequence>
<dbReference type="Pfam" id="PF20268">
    <property type="entry name" value="SBDS_C"/>
    <property type="match status" value="1"/>
</dbReference>
<evidence type="ECO:0000256" key="9">
    <source>
        <dbReference type="ARBA" id="ARBA00049708"/>
    </source>
</evidence>
<feature type="domain" description="Ribosome maturation protein SDO1/SBDS central" evidence="11">
    <location>
        <begin position="109"/>
        <end position="172"/>
    </location>
</feature>
<dbReference type="InterPro" id="IPR046928">
    <property type="entry name" value="SDO1/SBDS_C"/>
</dbReference>
<feature type="domain" description="Ribosome maturation protein SDO1/SBDS C-terminal" evidence="12">
    <location>
        <begin position="174"/>
        <end position="241"/>
    </location>
</feature>
<keyword evidence="14" id="KW-1185">Reference proteome</keyword>
<dbReference type="InterPro" id="IPR002140">
    <property type="entry name" value="Sdo1/SBDS"/>
</dbReference>
<dbReference type="InterPro" id="IPR037188">
    <property type="entry name" value="Sdo1/SBDS_central_sf"/>
</dbReference>
<dbReference type="Gene3D" id="3.30.1250.10">
    <property type="entry name" value="Ribosome maturation protein SBDS, N-terminal domain"/>
    <property type="match status" value="1"/>
</dbReference>
<dbReference type="InterPro" id="IPR019783">
    <property type="entry name" value="SDO1/SBDS_N"/>
</dbReference>
<dbReference type="InterPro" id="IPR036786">
    <property type="entry name" value="Ribosome_mat_SBDS_N_sf"/>
</dbReference>
<evidence type="ECO:0000259" key="12">
    <source>
        <dbReference type="Pfam" id="PF20268"/>
    </source>
</evidence>
<dbReference type="Pfam" id="PF01172">
    <property type="entry name" value="SBDS_N"/>
    <property type="match status" value="1"/>
</dbReference>
<dbReference type="Pfam" id="PF09377">
    <property type="entry name" value="SBDS_domain_II"/>
    <property type="match status" value="1"/>
</dbReference>
<feature type="domain" description="Ribosome maturation protein SDO1/SBDS N-terminal" evidence="10">
    <location>
        <begin position="14"/>
        <end position="100"/>
    </location>
</feature>
<evidence type="ECO:0000259" key="11">
    <source>
        <dbReference type="Pfam" id="PF09377"/>
    </source>
</evidence>
<organism evidence="13 14">
    <name type="scientific">Owenia fusiformis</name>
    <name type="common">Polychaete worm</name>
    <dbReference type="NCBI Taxonomy" id="6347"/>
    <lineage>
        <taxon>Eukaryota</taxon>
        <taxon>Metazoa</taxon>
        <taxon>Spiralia</taxon>
        <taxon>Lophotrochozoa</taxon>
        <taxon>Annelida</taxon>
        <taxon>Polychaeta</taxon>
        <taxon>Sedentaria</taxon>
        <taxon>Canalipalpata</taxon>
        <taxon>Sabellida</taxon>
        <taxon>Oweniida</taxon>
        <taxon>Oweniidae</taxon>
        <taxon>Owenia</taxon>
    </lineage>
</organism>
<evidence type="ECO:0000256" key="5">
    <source>
        <dbReference type="ARBA" id="ARBA00022490"/>
    </source>
</evidence>
<evidence type="ECO:0000256" key="2">
    <source>
        <dbReference type="ARBA" id="ARBA00004496"/>
    </source>
</evidence>
<evidence type="ECO:0000259" key="10">
    <source>
        <dbReference type="Pfam" id="PF01172"/>
    </source>
</evidence>
<gene>
    <name evidence="13" type="ORF">OFUS_LOCUS24395</name>
</gene>
<dbReference type="PANTHER" id="PTHR10927">
    <property type="entry name" value="RIBOSOME MATURATION PROTEIN SBDS"/>
    <property type="match status" value="1"/>
</dbReference>